<dbReference type="EMBL" id="JRLX01000022">
    <property type="protein sequence ID" value="KGO85437.1"/>
    <property type="molecule type" value="Genomic_DNA"/>
</dbReference>
<dbReference type="InterPro" id="IPR011473">
    <property type="entry name" value="DUF1579"/>
</dbReference>
<evidence type="ECO:0008006" key="3">
    <source>
        <dbReference type="Google" id="ProtNLM"/>
    </source>
</evidence>
<dbReference type="RefSeq" id="WP_020212484.1">
    <property type="nucleotide sequence ID" value="NZ_JRLX01000022.1"/>
</dbReference>
<dbReference type="STRING" id="1121895.GCA_000378485_01346"/>
<evidence type="ECO:0000313" key="2">
    <source>
        <dbReference type="Proteomes" id="UP000030152"/>
    </source>
</evidence>
<dbReference type="OrthoDB" id="277821at2"/>
<comment type="caution">
    <text evidence="1">The sequence shown here is derived from an EMBL/GenBank/DDBJ whole genome shotgun (WGS) entry which is preliminary data.</text>
</comment>
<dbReference type="eggNOG" id="ENOG503231D">
    <property type="taxonomic scope" value="Bacteria"/>
</dbReference>
<sequence length="216" mass="24278">MKSTCIALCALTLCLISCKDGVKIQTSATTETNDTIPVKDTVNDKPLDSAQTEQAWKDYATPGFAHKMMADEQGKWDVTMTFWMNPDALPEAYTSTAEVRMILSGHYQETFYSGTMMGMPFEGKSTLAYNNKSGEYTSTWIDNMGTGMMITKGHYDEAVKAINLTGQMIDPITGKNINMREVYTFVDANTRKLETYDTKQGQKEFKSMEIVLKRKK</sequence>
<name>A0A0A2LYH4_9FLAO</name>
<dbReference type="AlphaFoldDB" id="A0A0A2LYH4"/>
<proteinExistence type="predicted"/>
<organism evidence="1 2">
    <name type="scientific">Flavobacterium rivuli WB 3.3-2 = DSM 21788</name>
    <dbReference type="NCBI Taxonomy" id="1121895"/>
    <lineage>
        <taxon>Bacteria</taxon>
        <taxon>Pseudomonadati</taxon>
        <taxon>Bacteroidota</taxon>
        <taxon>Flavobacteriia</taxon>
        <taxon>Flavobacteriales</taxon>
        <taxon>Flavobacteriaceae</taxon>
        <taxon>Flavobacterium</taxon>
    </lineage>
</organism>
<evidence type="ECO:0000313" key="1">
    <source>
        <dbReference type="EMBL" id="KGO85437.1"/>
    </source>
</evidence>
<dbReference type="Proteomes" id="UP000030152">
    <property type="component" value="Unassembled WGS sequence"/>
</dbReference>
<keyword evidence="2" id="KW-1185">Reference proteome</keyword>
<reference evidence="1 2" key="1">
    <citation type="submission" date="2013-09" db="EMBL/GenBank/DDBJ databases">
        <authorList>
            <person name="Zeng Z."/>
            <person name="Chen C."/>
        </authorList>
    </citation>
    <scope>NUCLEOTIDE SEQUENCE [LARGE SCALE GENOMIC DNA]</scope>
    <source>
        <strain evidence="1 2">WB 3.3-2</strain>
    </source>
</reference>
<protein>
    <recommendedName>
        <fullName evidence="3">DUF1579 domain-containing protein</fullName>
    </recommendedName>
</protein>
<accession>A0A0A2LYH4</accession>
<gene>
    <name evidence="1" type="ORF">Q765_16350</name>
</gene>
<dbReference type="Pfam" id="PF07617">
    <property type="entry name" value="DUF1579"/>
    <property type="match status" value="1"/>
</dbReference>